<keyword evidence="3" id="KW-0472">Membrane</keyword>
<evidence type="ECO:0000256" key="4">
    <source>
        <dbReference type="ARBA" id="ARBA00023157"/>
    </source>
</evidence>
<dbReference type="SMART" id="SM00409">
    <property type="entry name" value="IG"/>
    <property type="match status" value="5"/>
</dbReference>
<evidence type="ECO:0000313" key="10">
    <source>
        <dbReference type="Proteomes" id="UP000005408"/>
    </source>
</evidence>
<dbReference type="PROSITE" id="PS50835">
    <property type="entry name" value="IG_LIKE"/>
    <property type="match status" value="5"/>
</dbReference>
<dbReference type="InterPro" id="IPR013098">
    <property type="entry name" value="Ig_I-set"/>
</dbReference>
<keyword evidence="5" id="KW-0325">Glycoprotein</keyword>
<evidence type="ECO:0000256" key="5">
    <source>
        <dbReference type="ARBA" id="ARBA00023180"/>
    </source>
</evidence>
<evidence type="ECO:0000313" key="9">
    <source>
        <dbReference type="EnsemblMetazoa" id="G27999.1:cds"/>
    </source>
</evidence>
<evidence type="ECO:0000256" key="7">
    <source>
        <dbReference type="SAM" id="MobiDB-lite"/>
    </source>
</evidence>
<dbReference type="GO" id="GO:0098609">
    <property type="term" value="P:cell-cell adhesion"/>
    <property type="evidence" value="ECO:0007669"/>
    <property type="project" value="TreeGrafter"/>
</dbReference>
<reference evidence="9" key="1">
    <citation type="submission" date="2022-08" db="UniProtKB">
        <authorList>
            <consortium name="EnsemblMetazoa"/>
        </authorList>
    </citation>
    <scope>IDENTIFICATION</scope>
    <source>
        <strain evidence="9">05x7-T-G4-1.051#20</strain>
    </source>
</reference>
<feature type="region of interest" description="Disordered" evidence="7">
    <location>
        <begin position="847"/>
        <end position="917"/>
    </location>
</feature>
<dbReference type="InterPro" id="IPR007110">
    <property type="entry name" value="Ig-like_dom"/>
</dbReference>
<evidence type="ECO:0000256" key="6">
    <source>
        <dbReference type="ARBA" id="ARBA00023319"/>
    </source>
</evidence>
<evidence type="ECO:0000259" key="8">
    <source>
        <dbReference type="PROSITE" id="PS50835"/>
    </source>
</evidence>
<dbReference type="SUPFAM" id="SSF49265">
    <property type="entry name" value="Fibronectin type III"/>
    <property type="match status" value="1"/>
</dbReference>
<dbReference type="PANTHER" id="PTHR11640">
    <property type="entry name" value="NEPHRIN"/>
    <property type="match status" value="1"/>
</dbReference>
<dbReference type="InterPro" id="IPR003598">
    <property type="entry name" value="Ig_sub2"/>
</dbReference>
<sequence length="917" mass="101815">MIYFPSFLYCQNRIISEIMADTCITFINLNSNNSISIQRNNDSLCAFVNGISYVRPTAWNRTFLCRKRDSNFSVCFTDTMTSDAGEFNFIVGDVQENTTTLDVEYPPMVWPISTKTTIEGRNLSVTCSYTMGEPTATRVYWTKSDSVFRYDGQMLWIPNIEIEDSGTYVCHAENSYSSGNRGTANTTIQIDVQYPPSIQPFETLRAVEGTTLVIPCNVIAGNPAETSTQWMRDGVGFNQSGTSLVLSTIERSQSGTYVCMAQNTYFDDSHGEDNQSVTVDVEYPPSVNPLEVHYPTEFSDLQVYCSATPGNPPNHVFYWTRLGDDNFRQNGTYLELYSISRNETGRYICTAVNSYSTGGEGKDSQTLSVNVQYPPFVTPLPNVKRVEGEHVQITCNVIAGNPPSTTIYWTKSGDSEFKGSGPTLVFSNVSRSHSGRYSCVAENNYLNGGKGTDQELFVLNVLYGPSFTHGQNLRVSEGQSAWLTTSVTSNPASNVSWFRDNILVSTQQSVNGTTSYTITRAKCTDTRSFMVVASNGVQSNQSTTVSLYVYCSPRLATGGSSAKVTVGSNRYLNGQISVLSFPQPYSSLIFPSGALITLRIDATETNLFTITITKSNLQLGDFMTYVLTVANQYGRETIYVSIIPRGKPFPAAQVLVTCGHGQALVTWQSSYFGYEKQYSLVQYSTDNVKFINASDVTKEYIKEKIFQASVHNLQDSSQYFFRVFTTNTYGSSTSLPTNCSTETSQESSSSKVVGSVLGTLLLLAVGAAGFISYKYLTVRKDPKRSYDSIKLGNTIVNNHTYDTYEKQENEEETPKHSKTNELNPFKTKIVPKEISWKKNYSKLKSLDGGDTKKSISTEPNPTKTMRGERVYENIQDLSCDHHDLNRGKTSGTRAGYPQKENSKETKTKPLVPPKPKT</sequence>
<feature type="domain" description="Ig-like" evidence="8">
    <location>
        <begin position="374"/>
        <end position="457"/>
    </location>
</feature>
<proteinExistence type="predicted"/>
<feature type="domain" description="Ig-like" evidence="8">
    <location>
        <begin position="465"/>
        <end position="546"/>
    </location>
</feature>
<dbReference type="InterPro" id="IPR003599">
    <property type="entry name" value="Ig_sub"/>
</dbReference>
<dbReference type="PANTHER" id="PTHR11640:SF158">
    <property type="entry name" value="V-SET AND IMMUNOGLOBULIN DOMAIN-CONTAINING PROTEIN 10-LIKE 2"/>
    <property type="match status" value="1"/>
</dbReference>
<keyword evidence="4" id="KW-1015">Disulfide bond</keyword>
<accession>A0A8W8LHJ4</accession>
<dbReference type="InterPro" id="IPR036116">
    <property type="entry name" value="FN3_sf"/>
</dbReference>
<dbReference type="SUPFAM" id="SSF48726">
    <property type="entry name" value="Immunoglobulin"/>
    <property type="match status" value="5"/>
</dbReference>
<feature type="domain" description="Ig-like" evidence="8">
    <location>
        <begin position="196"/>
        <end position="278"/>
    </location>
</feature>
<dbReference type="GO" id="GO:0005911">
    <property type="term" value="C:cell-cell junction"/>
    <property type="evidence" value="ECO:0007669"/>
    <property type="project" value="TreeGrafter"/>
</dbReference>
<evidence type="ECO:0000256" key="3">
    <source>
        <dbReference type="ARBA" id="ARBA00023136"/>
    </source>
</evidence>
<name>A0A8W8LHJ4_MAGGI</name>
<keyword evidence="6" id="KW-0393">Immunoglobulin domain</keyword>
<dbReference type="Gene3D" id="2.60.40.10">
    <property type="entry name" value="Immunoglobulins"/>
    <property type="match status" value="6"/>
</dbReference>
<dbReference type="EnsemblMetazoa" id="G27999.1">
    <property type="protein sequence ID" value="G27999.1:cds"/>
    <property type="gene ID" value="G27999"/>
</dbReference>
<evidence type="ECO:0000256" key="2">
    <source>
        <dbReference type="ARBA" id="ARBA00022737"/>
    </source>
</evidence>
<feature type="domain" description="Ig-like" evidence="8">
    <location>
        <begin position="106"/>
        <end position="187"/>
    </location>
</feature>
<dbReference type="Proteomes" id="UP000005408">
    <property type="component" value="Unassembled WGS sequence"/>
</dbReference>
<dbReference type="AlphaFoldDB" id="A0A8W8LHJ4"/>
<keyword evidence="2" id="KW-0677">Repeat</keyword>
<dbReference type="InterPro" id="IPR051275">
    <property type="entry name" value="Cell_adhesion_signaling"/>
</dbReference>
<organism evidence="9 10">
    <name type="scientific">Magallana gigas</name>
    <name type="common">Pacific oyster</name>
    <name type="synonym">Crassostrea gigas</name>
    <dbReference type="NCBI Taxonomy" id="29159"/>
    <lineage>
        <taxon>Eukaryota</taxon>
        <taxon>Metazoa</taxon>
        <taxon>Spiralia</taxon>
        <taxon>Lophotrochozoa</taxon>
        <taxon>Mollusca</taxon>
        <taxon>Bivalvia</taxon>
        <taxon>Autobranchia</taxon>
        <taxon>Pteriomorphia</taxon>
        <taxon>Ostreida</taxon>
        <taxon>Ostreoidea</taxon>
        <taxon>Ostreidae</taxon>
        <taxon>Magallana</taxon>
    </lineage>
</organism>
<comment type="subcellular location">
    <subcellularLocation>
        <location evidence="1">Membrane</location>
        <topology evidence="1">Single-pass type I membrane protein</topology>
    </subcellularLocation>
</comment>
<dbReference type="InterPro" id="IPR013783">
    <property type="entry name" value="Ig-like_fold"/>
</dbReference>
<dbReference type="GO" id="GO:0005886">
    <property type="term" value="C:plasma membrane"/>
    <property type="evidence" value="ECO:0007669"/>
    <property type="project" value="TreeGrafter"/>
</dbReference>
<evidence type="ECO:0000256" key="1">
    <source>
        <dbReference type="ARBA" id="ARBA00004479"/>
    </source>
</evidence>
<protein>
    <recommendedName>
        <fullName evidence="8">Ig-like domain-containing protein</fullName>
    </recommendedName>
</protein>
<keyword evidence="10" id="KW-1185">Reference proteome</keyword>
<dbReference type="GO" id="GO:0050839">
    <property type="term" value="F:cell adhesion molecule binding"/>
    <property type="evidence" value="ECO:0007669"/>
    <property type="project" value="TreeGrafter"/>
</dbReference>
<dbReference type="InterPro" id="IPR036179">
    <property type="entry name" value="Ig-like_dom_sf"/>
</dbReference>
<dbReference type="Pfam" id="PF13927">
    <property type="entry name" value="Ig_3"/>
    <property type="match status" value="3"/>
</dbReference>
<dbReference type="Pfam" id="PF07679">
    <property type="entry name" value="I-set"/>
    <property type="match status" value="1"/>
</dbReference>
<dbReference type="SMART" id="SM00408">
    <property type="entry name" value="IGc2"/>
    <property type="match status" value="4"/>
</dbReference>
<feature type="domain" description="Ig-like" evidence="8">
    <location>
        <begin position="285"/>
        <end position="368"/>
    </location>
</feature>